<evidence type="ECO:0000313" key="5">
    <source>
        <dbReference type="RefSeq" id="XP_023383103.1"/>
    </source>
</evidence>
<dbReference type="RefSeq" id="XP_023383108.1">
    <property type="nucleotide sequence ID" value="XM_023527340.1"/>
</dbReference>
<evidence type="ECO:0000313" key="9">
    <source>
        <dbReference type="RefSeq" id="XP_023383118.1"/>
    </source>
</evidence>
<dbReference type="RefSeq" id="XP_023383118.1">
    <property type="nucleotide sequence ID" value="XM_023527350.1"/>
</dbReference>
<proteinExistence type="inferred from homology"/>
<evidence type="ECO:0000313" key="7">
    <source>
        <dbReference type="RefSeq" id="XP_023383112.1"/>
    </source>
</evidence>
<dbReference type="SUPFAM" id="SSF81296">
    <property type="entry name" value="E set domains"/>
    <property type="match status" value="1"/>
</dbReference>
<dbReference type="Proteomes" id="UP000515202">
    <property type="component" value="Unplaced"/>
</dbReference>
<dbReference type="RefSeq" id="XP_023383114.1">
    <property type="nucleotide sequence ID" value="XM_023527346.1"/>
</dbReference>
<evidence type="ECO:0000313" key="6">
    <source>
        <dbReference type="RefSeq" id="XP_023383108.1"/>
    </source>
</evidence>
<dbReference type="GeneID" id="105310378"/>
<dbReference type="RefSeq" id="XP_023383103.1">
    <property type="nucleotide sequence ID" value="XM_023527335.1"/>
</dbReference>
<dbReference type="Pfam" id="PF24536">
    <property type="entry name" value="NXPE4_C"/>
    <property type="match status" value="2"/>
</dbReference>
<dbReference type="CTD" id="91775"/>
<feature type="domain" description="NXPE C-terminal" evidence="2">
    <location>
        <begin position="431"/>
        <end position="613"/>
    </location>
</feature>
<sequence length="617" mass="70631">MWITFFRLRLFCCLLALLMVVVLVINVTQVEYLDHETVSATFVDSSGQLVSSQVTGISRNPYCGYEHQTLSSRERMEEDSLLAASQWQVPDVGPVPFLKSSDPSSSYFVILNSAAFFKVGSQLEVLVHIQDFQRKPKKYGGDYLQARIHSPKLRAGAVGRVVDYQNGFYKVFFTLLWPGKVKVSITLVHPSEGIRVLQHLQEEKPDRVYFKSLFRSGKISETTECNVCLPRSLPLCNFTDLYTGEPWFCFKPKKLPCSSRINHFKGGYLKGLLTAAESAFFQSDVNIKMPINSSGPDLVTVIPRRIKETSNLELSQGSGTFPSGYYYKDQWRPRKFKMRQFNDPDNITDCLQRKVVYLFGDSTIRQWFEYLTTFVPVLFGPTPSWYKRFNRKEAAKQTGVHFKISMQQSHPCVIRWHFIGWLRDEAALTEGACPDLVEFNLGSPKNVGPFLAVDQKHNILLKYRCHGPPIRFTTVFSSELRYVANELNGIVGGKNTVVAIAVWSHFSTFPLEVYIRRLRNIRRAVVQLLDRSPKTVIVIRTANAQELGPEVSLFNSDWYNFQLDTILRKMFSGIGVYLVDAWEMTLAHYLPHKLHPDEVIVKNQLDMFLSFVCPLET</sequence>
<dbReference type="PANTHER" id="PTHR16165:SF9">
    <property type="entry name" value="NXPE FAMILY MEMBER 3"/>
    <property type="match status" value="1"/>
</dbReference>
<dbReference type="Pfam" id="PF06312">
    <property type="entry name" value="Neurexophilin"/>
    <property type="match status" value="1"/>
</dbReference>
<reference evidence="4 5" key="1">
    <citation type="submission" date="2025-04" db="UniProtKB">
        <authorList>
            <consortium name="RefSeq"/>
        </authorList>
    </citation>
    <scope>IDENTIFICATION</scope>
    <source>
        <tissue evidence="4 5">Kidney</tissue>
    </source>
</reference>
<name>A0A6P6C6X4_PTEVA</name>
<dbReference type="RefSeq" id="XP_023383112.1">
    <property type="nucleotide sequence ID" value="XM_023527344.1"/>
</dbReference>
<evidence type="ECO:0000313" key="4">
    <source>
        <dbReference type="RefSeq" id="XP_023383100.1"/>
    </source>
</evidence>
<keyword evidence="3" id="KW-1185">Reference proteome</keyword>
<evidence type="ECO:0000313" key="8">
    <source>
        <dbReference type="RefSeq" id="XP_023383114.1"/>
    </source>
</evidence>
<comment type="similarity">
    <text evidence="1">Belongs to the NXPE family.</text>
</comment>
<dbReference type="InterPro" id="IPR014756">
    <property type="entry name" value="Ig_E-set"/>
</dbReference>
<dbReference type="InterPro" id="IPR026845">
    <property type="entry name" value="NXPH/NXPE"/>
</dbReference>
<evidence type="ECO:0000256" key="1">
    <source>
        <dbReference type="ARBA" id="ARBA00005431"/>
    </source>
</evidence>
<accession>A0A6P6C6X4</accession>
<dbReference type="AlphaFoldDB" id="A0A6P6C6X4"/>
<dbReference type="PANTHER" id="PTHR16165">
    <property type="entry name" value="NXPE FAMILY MEMBER"/>
    <property type="match status" value="1"/>
</dbReference>
<organism evidence="3 6">
    <name type="scientific">Pteropus vampyrus</name>
    <name type="common">Large flying fox</name>
    <dbReference type="NCBI Taxonomy" id="132908"/>
    <lineage>
        <taxon>Eukaryota</taxon>
        <taxon>Metazoa</taxon>
        <taxon>Chordata</taxon>
        <taxon>Craniata</taxon>
        <taxon>Vertebrata</taxon>
        <taxon>Euteleostomi</taxon>
        <taxon>Mammalia</taxon>
        <taxon>Eutheria</taxon>
        <taxon>Laurasiatheria</taxon>
        <taxon>Chiroptera</taxon>
        <taxon>Yinpterochiroptera</taxon>
        <taxon>Pteropodoidea</taxon>
        <taxon>Pteropodidae</taxon>
        <taxon>Pteropodinae</taxon>
        <taxon>Pteropus</taxon>
    </lineage>
</organism>
<dbReference type="OrthoDB" id="5950832at2759"/>
<evidence type="ECO:0000259" key="2">
    <source>
        <dbReference type="Pfam" id="PF24536"/>
    </source>
</evidence>
<protein>
    <submittedName>
        <fullName evidence="4 5">NXPE family member 3 isoform X1</fullName>
    </submittedName>
</protein>
<feature type="domain" description="NXPE C-terminal" evidence="2">
    <location>
        <begin position="331"/>
        <end position="410"/>
    </location>
</feature>
<gene>
    <name evidence="4 5 6 7 8 9" type="primary">NXPE3</name>
</gene>
<dbReference type="RefSeq" id="XP_023383100.1">
    <property type="nucleotide sequence ID" value="XM_023527332.1"/>
</dbReference>
<evidence type="ECO:0000313" key="3">
    <source>
        <dbReference type="Proteomes" id="UP000515202"/>
    </source>
</evidence>
<dbReference type="InterPro" id="IPR057106">
    <property type="entry name" value="NXPE4_C"/>
</dbReference>